<proteinExistence type="predicted"/>
<feature type="non-terminal residue" evidence="1">
    <location>
        <position position="1"/>
    </location>
</feature>
<sequence>GLRTPTPPRRCWWGGRCTRRLRS</sequence>
<protein>
    <submittedName>
        <fullName evidence="1">Uncharacterized protein</fullName>
    </submittedName>
</protein>
<reference evidence="1" key="1">
    <citation type="submission" date="2020-02" db="EMBL/GenBank/DDBJ databases">
        <authorList>
            <person name="Meier V. D."/>
        </authorList>
    </citation>
    <scope>NUCLEOTIDE SEQUENCE</scope>
    <source>
        <strain evidence="1">AVDCRST_MAG19</strain>
    </source>
</reference>
<organism evidence="1">
    <name type="scientific">uncultured Thermomicrobiales bacterium</name>
    <dbReference type="NCBI Taxonomy" id="1645740"/>
    <lineage>
        <taxon>Bacteria</taxon>
        <taxon>Pseudomonadati</taxon>
        <taxon>Thermomicrobiota</taxon>
        <taxon>Thermomicrobia</taxon>
        <taxon>Thermomicrobiales</taxon>
        <taxon>environmental samples</taxon>
    </lineage>
</organism>
<dbReference type="EMBL" id="CADCWL010000183">
    <property type="protein sequence ID" value="CAA9575755.1"/>
    <property type="molecule type" value="Genomic_DNA"/>
</dbReference>
<dbReference type="AlphaFoldDB" id="A0A6J4VDP8"/>
<accession>A0A6J4VDP8</accession>
<name>A0A6J4VDP8_9BACT</name>
<gene>
    <name evidence="1" type="ORF">AVDCRST_MAG19-3327</name>
</gene>
<evidence type="ECO:0000313" key="1">
    <source>
        <dbReference type="EMBL" id="CAA9575755.1"/>
    </source>
</evidence>
<feature type="non-terminal residue" evidence="1">
    <location>
        <position position="23"/>
    </location>
</feature>